<reference evidence="1" key="2">
    <citation type="journal article" date="2015" name="Data Brief">
        <title>Shoot transcriptome of the giant reed, Arundo donax.</title>
        <authorList>
            <person name="Barrero R.A."/>
            <person name="Guerrero F.D."/>
            <person name="Moolhuijzen P."/>
            <person name="Goolsby J.A."/>
            <person name="Tidwell J."/>
            <person name="Bellgard S.E."/>
            <person name="Bellgard M.I."/>
        </authorList>
    </citation>
    <scope>NUCLEOTIDE SEQUENCE</scope>
    <source>
        <tissue evidence="1">Shoot tissue taken approximately 20 cm above the soil surface</tissue>
    </source>
</reference>
<reference evidence="1" key="1">
    <citation type="submission" date="2014-09" db="EMBL/GenBank/DDBJ databases">
        <authorList>
            <person name="Magalhaes I.L.F."/>
            <person name="Oliveira U."/>
            <person name="Santos F.R."/>
            <person name="Vidigal T.H.D.A."/>
            <person name="Brescovit A.D."/>
            <person name="Santos A.J."/>
        </authorList>
    </citation>
    <scope>NUCLEOTIDE SEQUENCE</scope>
    <source>
        <tissue evidence="1">Shoot tissue taken approximately 20 cm above the soil surface</tissue>
    </source>
</reference>
<proteinExistence type="predicted"/>
<evidence type="ECO:0000313" key="1">
    <source>
        <dbReference type="EMBL" id="JAE14666.1"/>
    </source>
</evidence>
<dbReference type="AlphaFoldDB" id="A0A0A9FWJ1"/>
<organism evidence="1">
    <name type="scientific">Arundo donax</name>
    <name type="common">Giant reed</name>
    <name type="synonym">Donax arundinaceus</name>
    <dbReference type="NCBI Taxonomy" id="35708"/>
    <lineage>
        <taxon>Eukaryota</taxon>
        <taxon>Viridiplantae</taxon>
        <taxon>Streptophyta</taxon>
        <taxon>Embryophyta</taxon>
        <taxon>Tracheophyta</taxon>
        <taxon>Spermatophyta</taxon>
        <taxon>Magnoliopsida</taxon>
        <taxon>Liliopsida</taxon>
        <taxon>Poales</taxon>
        <taxon>Poaceae</taxon>
        <taxon>PACMAD clade</taxon>
        <taxon>Arundinoideae</taxon>
        <taxon>Arundineae</taxon>
        <taxon>Arundo</taxon>
    </lineage>
</organism>
<sequence length="20" mass="2310">MHKAMLILVMSTHFPMFATC</sequence>
<accession>A0A0A9FWJ1</accession>
<protein>
    <submittedName>
        <fullName evidence="1">Uncharacterized protein</fullName>
    </submittedName>
</protein>
<name>A0A0A9FWJ1_ARUDO</name>
<dbReference type="EMBL" id="GBRH01183230">
    <property type="protein sequence ID" value="JAE14666.1"/>
    <property type="molecule type" value="Transcribed_RNA"/>
</dbReference>